<dbReference type="Pfam" id="PF03432">
    <property type="entry name" value="Relaxase"/>
    <property type="match status" value="1"/>
</dbReference>
<feature type="compositionally biased region" description="Low complexity" evidence="1">
    <location>
        <begin position="470"/>
        <end position="483"/>
    </location>
</feature>
<proteinExistence type="predicted"/>
<dbReference type="RefSeq" id="WP_071804551.1">
    <property type="nucleotide sequence ID" value="NZ_MEIA01000096.1"/>
</dbReference>
<dbReference type="EMBL" id="MEIA01000096">
    <property type="protein sequence ID" value="OJF14515.1"/>
    <property type="molecule type" value="Genomic_DNA"/>
</dbReference>
<feature type="domain" description="MobA/VirD2-like nuclease" evidence="2">
    <location>
        <begin position="80"/>
        <end position="173"/>
    </location>
</feature>
<gene>
    <name evidence="3" type="ORF">BG844_09275</name>
</gene>
<organism evidence="3 4">
    <name type="scientific">Couchioplanes caeruleus subsp. caeruleus</name>
    <dbReference type="NCBI Taxonomy" id="56427"/>
    <lineage>
        <taxon>Bacteria</taxon>
        <taxon>Bacillati</taxon>
        <taxon>Actinomycetota</taxon>
        <taxon>Actinomycetes</taxon>
        <taxon>Micromonosporales</taxon>
        <taxon>Micromonosporaceae</taxon>
        <taxon>Couchioplanes</taxon>
    </lineage>
</organism>
<evidence type="ECO:0000256" key="1">
    <source>
        <dbReference type="SAM" id="MobiDB-lite"/>
    </source>
</evidence>
<protein>
    <submittedName>
        <fullName evidence="3">Relaxase</fullName>
    </submittedName>
</protein>
<comment type="caution">
    <text evidence="3">The sequence shown here is derived from an EMBL/GenBank/DDBJ whole genome shotgun (WGS) entry which is preliminary data.</text>
</comment>
<dbReference type="Proteomes" id="UP000182486">
    <property type="component" value="Unassembled WGS sequence"/>
</dbReference>
<dbReference type="InterPro" id="IPR005094">
    <property type="entry name" value="Endonuclease_MobA/VirD2"/>
</dbReference>
<feature type="region of interest" description="Disordered" evidence="1">
    <location>
        <begin position="465"/>
        <end position="509"/>
    </location>
</feature>
<sequence>MIPKVTKGTRVRGLLEYLWGPGKAEEHTNPRIVAGYDDPAVLAPPVDPSAPGRWLLGELAAKLDAPQEALGDRGIDEYVLQVALSVRVDEREISDAEWSKIAHRYVEEMGFAGDAERAGCRWIAVHHGRSVNGNDHIHLVITRATEDGAPVYLRGEWKQSQQVCDRIEDVFGLRKDTPGRAGATTRPAENRPEIDQARTAGRRVTDRQLLRREVRAALAGAKDEADWVARMKAAGLLVAARADADDPAKTVGYAVALPPERRAGKPRWLSGRLLDQDLSLHRVRQRWPSGERLSAQQWKDAVPREHRVLAGPQRVGVWRATAAALEDITARMAAVAPGSAEWPAIARASADALAVTAVIAESSGQGPVSRAADILARAAAPKRSGPAPETSTIAAELARVSDAITIAGAARHSREAAAVVALMVAAARLIVALARLREAQQDAHAAGAARVAAEQMMPLLRQAHEVRQGPPASAPAAPEPVRAGTPAVTPVRPSVPGPRRERVAEREER</sequence>
<evidence type="ECO:0000259" key="2">
    <source>
        <dbReference type="Pfam" id="PF03432"/>
    </source>
</evidence>
<dbReference type="AlphaFoldDB" id="A0A1K0GYK4"/>
<reference evidence="3 4" key="1">
    <citation type="submission" date="2016-09" db="EMBL/GenBank/DDBJ databases">
        <title>Couchioplanes caeruleus draft genome sequence.</title>
        <authorList>
            <person name="Sheehan J."/>
            <person name="Caffrey P."/>
        </authorList>
    </citation>
    <scope>NUCLEOTIDE SEQUENCE [LARGE SCALE GENOMIC DNA]</scope>
    <source>
        <strain evidence="3 4">DSM 43634</strain>
    </source>
</reference>
<evidence type="ECO:0000313" key="3">
    <source>
        <dbReference type="EMBL" id="OJF14515.1"/>
    </source>
</evidence>
<accession>A0A1K0GYK4</accession>
<feature type="compositionally biased region" description="Basic and acidic residues" evidence="1">
    <location>
        <begin position="498"/>
        <end position="509"/>
    </location>
</feature>
<evidence type="ECO:0000313" key="4">
    <source>
        <dbReference type="Proteomes" id="UP000182486"/>
    </source>
</evidence>
<name>A0A1K0GYK4_9ACTN</name>
<keyword evidence="4" id="KW-1185">Reference proteome</keyword>